<dbReference type="InterPro" id="IPR007159">
    <property type="entry name" value="SpoVT-AbrB_dom"/>
</dbReference>
<evidence type="ECO:0000256" key="1">
    <source>
        <dbReference type="PROSITE-ProRule" id="PRU01076"/>
    </source>
</evidence>
<dbReference type="SUPFAM" id="SSF89447">
    <property type="entry name" value="AbrB/MazE/MraZ-like"/>
    <property type="match status" value="1"/>
</dbReference>
<sequence length="117" mass="12804">MSIIVSSSQVQGADNSIHVCSSKNLLSTNALIPFIWYIHGMKTTIDKAGRLVVPKALRDRLGLHSGEVEITADGASLRIQPVFDDSLIEKDGRLVIPASNSTITDEFVRELRDADQK</sequence>
<dbReference type="InterPro" id="IPR037914">
    <property type="entry name" value="SpoVT-AbrB_sf"/>
</dbReference>
<dbReference type="SMART" id="SM00966">
    <property type="entry name" value="SpoVT_AbrB"/>
    <property type="match status" value="1"/>
</dbReference>
<proteinExistence type="predicted"/>
<dbReference type="Gene3D" id="2.10.260.10">
    <property type="match status" value="1"/>
</dbReference>
<dbReference type="NCBIfam" id="TIGR01439">
    <property type="entry name" value="lp_hng_hel_AbrB"/>
    <property type="match status" value="1"/>
</dbReference>
<dbReference type="PROSITE" id="PS51740">
    <property type="entry name" value="SPOVT_ABRB"/>
    <property type="match status" value="1"/>
</dbReference>
<name>A0A0D8HCT7_9ACTN</name>
<dbReference type="GO" id="GO:0003677">
    <property type="term" value="F:DNA binding"/>
    <property type="evidence" value="ECO:0007669"/>
    <property type="project" value="UniProtKB-UniRule"/>
</dbReference>
<organism evidence="3 4">
    <name type="scientific">Acidithrix ferrooxidans</name>
    <dbReference type="NCBI Taxonomy" id="1280514"/>
    <lineage>
        <taxon>Bacteria</taxon>
        <taxon>Bacillati</taxon>
        <taxon>Actinomycetota</taxon>
        <taxon>Acidimicrobiia</taxon>
        <taxon>Acidimicrobiales</taxon>
        <taxon>Acidimicrobiaceae</taxon>
        <taxon>Acidithrix</taxon>
    </lineage>
</organism>
<protein>
    <submittedName>
        <fullName evidence="3">Antitoxin VapB27</fullName>
    </submittedName>
</protein>
<evidence type="ECO:0000313" key="3">
    <source>
        <dbReference type="EMBL" id="KJF15785.1"/>
    </source>
</evidence>
<dbReference type="Proteomes" id="UP000032360">
    <property type="component" value="Unassembled WGS sequence"/>
</dbReference>
<dbReference type="AlphaFoldDB" id="A0A0D8HCT7"/>
<accession>A0A0D8HCT7</accession>
<keyword evidence="4" id="KW-1185">Reference proteome</keyword>
<feature type="domain" description="SpoVT-AbrB" evidence="2">
    <location>
        <begin position="40"/>
        <end position="84"/>
    </location>
</feature>
<evidence type="ECO:0000259" key="2">
    <source>
        <dbReference type="PROSITE" id="PS51740"/>
    </source>
</evidence>
<gene>
    <name evidence="3" type="ORF">AXFE_33690</name>
</gene>
<comment type="caution">
    <text evidence="3">The sequence shown here is derived from an EMBL/GenBank/DDBJ whole genome shotgun (WGS) entry which is preliminary data.</text>
</comment>
<dbReference type="STRING" id="1280514.AXFE_33690"/>
<keyword evidence="1" id="KW-0238">DNA-binding</keyword>
<dbReference type="EMBL" id="JXYS01000122">
    <property type="protein sequence ID" value="KJF15785.1"/>
    <property type="molecule type" value="Genomic_DNA"/>
</dbReference>
<evidence type="ECO:0000313" key="4">
    <source>
        <dbReference type="Proteomes" id="UP000032360"/>
    </source>
</evidence>
<reference evidence="3 4" key="1">
    <citation type="submission" date="2015-01" db="EMBL/GenBank/DDBJ databases">
        <title>Draft genome of the acidophilic iron oxidizer Acidithrix ferrooxidans strain Py-F3.</title>
        <authorList>
            <person name="Poehlein A."/>
            <person name="Eisen S."/>
            <person name="Schloemann M."/>
            <person name="Johnson B.D."/>
            <person name="Daniel R."/>
            <person name="Muehling M."/>
        </authorList>
    </citation>
    <scope>NUCLEOTIDE SEQUENCE [LARGE SCALE GENOMIC DNA]</scope>
    <source>
        <strain evidence="3 4">Py-F3</strain>
    </source>
</reference>
<dbReference type="RefSeq" id="WP_200891330.1">
    <property type="nucleotide sequence ID" value="NZ_JXYS01000122.1"/>
</dbReference>